<dbReference type="EMBL" id="JACEZU010000019">
    <property type="protein sequence ID" value="MBA5690541.1"/>
    <property type="molecule type" value="Genomic_DNA"/>
</dbReference>
<comment type="function">
    <text evidence="1">Required for disulfide bond formation in some periplasmic proteins. Acts by transferring its disulfide bond to other proteins and is reduced in the process.</text>
</comment>
<dbReference type="InterPro" id="IPR033954">
    <property type="entry name" value="DiS-bond_Isoase_DsbC/G"/>
</dbReference>
<organism evidence="2 3">
    <name type="scientific">Rugamonas apoptosis</name>
    <dbReference type="NCBI Taxonomy" id="2758570"/>
    <lineage>
        <taxon>Bacteria</taxon>
        <taxon>Pseudomonadati</taxon>
        <taxon>Pseudomonadota</taxon>
        <taxon>Betaproteobacteria</taxon>
        <taxon>Burkholderiales</taxon>
        <taxon>Oxalobacteraceae</taxon>
        <taxon>Telluria group</taxon>
        <taxon>Rugamonas</taxon>
    </lineage>
</organism>
<evidence type="ECO:0000256" key="1">
    <source>
        <dbReference type="RuleBase" id="RU364038"/>
    </source>
</evidence>
<gene>
    <name evidence="2" type="ORF">H3H39_26235</name>
</gene>
<keyword evidence="1" id="KW-0732">Signal</keyword>
<dbReference type="SUPFAM" id="SSF52833">
    <property type="entry name" value="Thioredoxin-like"/>
    <property type="match status" value="1"/>
</dbReference>
<dbReference type="RefSeq" id="WP_182157354.1">
    <property type="nucleotide sequence ID" value="NZ_JACEZU010000019.1"/>
</dbReference>
<accession>A0A7W2INF1</accession>
<dbReference type="CDD" id="cd03020">
    <property type="entry name" value="DsbA_DsbC_DsbG"/>
    <property type="match status" value="1"/>
</dbReference>
<evidence type="ECO:0000313" key="2">
    <source>
        <dbReference type="EMBL" id="MBA5690541.1"/>
    </source>
</evidence>
<name>A0A7W2INF1_9BURK</name>
<keyword evidence="1" id="KW-0574">Periplasm</keyword>
<dbReference type="InterPro" id="IPR036249">
    <property type="entry name" value="Thioredoxin-like_sf"/>
</dbReference>
<dbReference type="GO" id="GO:0042597">
    <property type="term" value="C:periplasmic space"/>
    <property type="evidence" value="ECO:0007669"/>
    <property type="project" value="UniProtKB-SubCell"/>
</dbReference>
<comment type="caution">
    <text evidence="2">The sequence shown here is derived from an EMBL/GenBank/DDBJ whole genome shotgun (WGS) entry which is preliminary data.</text>
</comment>
<keyword evidence="1" id="KW-0676">Redox-active center</keyword>
<reference evidence="2 3" key="1">
    <citation type="submission" date="2020-07" db="EMBL/GenBank/DDBJ databases">
        <title>Novel species isolated from subtropical streams in China.</title>
        <authorList>
            <person name="Lu H."/>
        </authorList>
    </citation>
    <scope>NUCLEOTIDE SEQUENCE [LARGE SCALE GENOMIC DNA]</scope>
    <source>
        <strain evidence="2 3">LX47W</strain>
    </source>
</reference>
<sequence>MSTVDRTELFGDSLLIQFGASGVTRSASIVTLDHGVSFAVAGLALTAETPSRQHATVIETFSSESQARGALETLVTRMEHHIRSRYLWRLAGTITKWIGIPASIVVAMSTLNLALTRGTPMAPSAPQALMAAPAIAQASEPSPRQPAPRRPLQDELARAMADGAKSGKFSVTLSKAPGGTLYVFSDPLCPHCQRFENELAELGKTFTVHVFPVSAIGGDASKSRNSHALCASGADRLALWTTIVASRDVAGADCTLGRAAADANDTIFAAMRFSGTPTIISGTGVIFPDNIPNNAASVSQWMRETSSSTSP</sequence>
<keyword evidence="3" id="KW-1185">Reference proteome</keyword>
<comment type="subcellular location">
    <subcellularLocation>
        <location evidence="1">Periplasm</location>
    </subcellularLocation>
</comment>
<dbReference type="AlphaFoldDB" id="A0A7W2INF1"/>
<dbReference type="Proteomes" id="UP000573499">
    <property type="component" value="Unassembled WGS sequence"/>
</dbReference>
<evidence type="ECO:0000313" key="3">
    <source>
        <dbReference type="Proteomes" id="UP000573499"/>
    </source>
</evidence>
<proteinExistence type="inferred from homology"/>
<protein>
    <recommendedName>
        <fullName evidence="1">Thiol:disulfide interchange protein</fullName>
    </recommendedName>
</protein>
<comment type="similarity">
    <text evidence="1">Belongs to the thioredoxin family. DsbC subfamily.</text>
</comment>
<dbReference type="Gene3D" id="3.40.30.10">
    <property type="entry name" value="Glutaredoxin"/>
    <property type="match status" value="1"/>
</dbReference>